<evidence type="ECO:0000256" key="1">
    <source>
        <dbReference type="ARBA" id="ARBA00023015"/>
    </source>
</evidence>
<protein>
    <submittedName>
        <fullName evidence="5">AraC family transcriptional regulator</fullName>
    </submittedName>
</protein>
<accession>A0AAJ5VT18</accession>
<dbReference type="InterPro" id="IPR018060">
    <property type="entry name" value="HTH_AraC"/>
</dbReference>
<keyword evidence="3" id="KW-0804">Transcription</keyword>
<dbReference type="Proteomes" id="UP001217476">
    <property type="component" value="Chromosome"/>
</dbReference>
<evidence type="ECO:0000259" key="4">
    <source>
        <dbReference type="PROSITE" id="PS01124"/>
    </source>
</evidence>
<dbReference type="PROSITE" id="PS00041">
    <property type="entry name" value="HTH_ARAC_FAMILY_1"/>
    <property type="match status" value="1"/>
</dbReference>
<evidence type="ECO:0000313" key="6">
    <source>
        <dbReference type="Proteomes" id="UP001217476"/>
    </source>
</evidence>
<dbReference type="InterPro" id="IPR009057">
    <property type="entry name" value="Homeodomain-like_sf"/>
</dbReference>
<proteinExistence type="predicted"/>
<keyword evidence="2" id="KW-0238">DNA-binding</keyword>
<dbReference type="PANTHER" id="PTHR47893">
    <property type="entry name" value="REGULATORY PROTEIN PCHR"/>
    <property type="match status" value="1"/>
</dbReference>
<keyword evidence="1" id="KW-0805">Transcription regulation</keyword>
<feature type="domain" description="HTH araC/xylS-type" evidence="4">
    <location>
        <begin position="184"/>
        <end position="281"/>
    </location>
</feature>
<dbReference type="AlphaFoldDB" id="A0AAJ5VT18"/>
<dbReference type="GO" id="GO:0043565">
    <property type="term" value="F:sequence-specific DNA binding"/>
    <property type="evidence" value="ECO:0007669"/>
    <property type="project" value="InterPro"/>
</dbReference>
<gene>
    <name evidence="5" type="ORF">P0Y65_12300</name>
</gene>
<dbReference type="InterPro" id="IPR053142">
    <property type="entry name" value="PchR_regulatory_protein"/>
</dbReference>
<dbReference type="Gene3D" id="1.10.10.60">
    <property type="entry name" value="Homeodomain-like"/>
    <property type="match status" value="2"/>
</dbReference>
<evidence type="ECO:0000256" key="3">
    <source>
        <dbReference type="ARBA" id="ARBA00023163"/>
    </source>
</evidence>
<name>A0AAJ5VT18_9HYPH</name>
<dbReference type="InterPro" id="IPR018062">
    <property type="entry name" value="HTH_AraC-typ_CS"/>
</dbReference>
<dbReference type="PROSITE" id="PS01124">
    <property type="entry name" value="HTH_ARAC_FAMILY_2"/>
    <property type="match status" value="1"/>
</dbReference>
<evidence type="ECO:0000313" key="5">
    <source>
        <dbReference type="EMBL" id="WEK02988.1"/>
    </source>
</evidence>
<dbReference type="SUPFAM" id="SSF46689">
    <property type="entry name" value="Homeodomain-like"/>
    <property type="match status" value="2"/>
</dbReference>
<dbReference type="PANTHER" id="PTHR47893:SF1">
    <property type="entry name" value="REGULATORY PROTEIN PCHR"/>
    <property type="match status" value="1"/>
</dbReference>
<dbReference type="SMART" id="SM00342">
    <property type="entry name" value="HTH_ARAC"/>
    <property type="match status" value="1"/>
</dbReference>
<dbReference type="Pfam" id="PF12833">
    <property type="entry name" value="HTH_18"/>
    <property type="match status" value="1"/>
</dbReference>
<reference evidence="5" key="1">
    <citation type="submission" date="2023-03" db="EMBL/GenBank/DDBJ databases">
        <title>Andean soil-derived lignocellulolytic bacterial consortium as a source of novel taxa and putative plastic-active enzymes.</title>
        <authorList>
            <person name="Diaz-Garcia L."/>
            <person name="Chuvochina M."/>
            <person name="Feuerriegel G."/>
            <person name="Bunk B."/>
            <person name="Sproer C."/>
            <person name="Streit W.R."/>
            <person name="Rodriguez L.M."/>
            <person name="Overmann J."/>
            <person name="Jimenez D.J."/>
        </authorList>
    </citation>
    <scope>NUCLEOTIDE SEQUENCE</scope>
    <source>
        <strain evidence="5">MAG 4196</strain>
    </source>
</reference>
<evidence type="ECO:0000256" key="2">
    <source>
        <dbReference type="ARBA" id="ARBA00023125"/>
    </source>
</evidence>
<organism evidence="5 6">
    <name type="scientific">Candidatus Devosia phytovorans</name>
    <dbReference type="NCBI Taxonomy" id="3121372"/>
    <lineage>
        <taxon>Bacteria</taxon>
        <taxon>Pseudomonadati</taxon>
        <taxon>Pseudomonadota</taxon>
        <taxon>Alphaproteobacteria</taxon>
        <taxon>Hyphomicrobiales</taxon>
        <taxon>Devosiaceae</taxon>
        <taxon>Devosia</taxon>
    </lineage>
</organism>
<sequence length="282" mass="31359">MSPDTATHLHATHEGMTVFLDRRPARRGEAYRSHMQGGIWLGVIAAADLETEEPVFGRRRWTGSTVTGFWAPSEMPSDHFVMADSSMASLFVHLDNTAQQRLGLDEGRVSSWSGLTLSSGAFALRGILDQTRALFSAATPTRPHDIISFGRKVTANLLGETDLLPAELARDPAPLSTIDIDRVYRARDMLLADLRNPPTIVELARCAGTNTRKLTEQFRALFGMPPFAYLKHYRLEQALDAVQRGDRPITDIAAEIGYRPTHLSAAFRARFGRSPRHYRTAM</sequence>
<dbReference type="GO" id="GO:0003700">
    <property type="term" value="F:DNA-binding transcription factor activity"/>
    <property type="evidence" value="ECO:0007669"/>
    <property type="project" value="InterPro"/>
</dbReference>
<dbReference type="EMBL" id="CP119312">
    <property type="protein sequence ID" value="WEK02988.1"/>
    <property type="molecule type" value="Genomic_DNA"/>
</dbReference>